<comment type="function">
    <text evidence="6">Involved in coproporphyrin-dependent heme b biosynthesis. Catalyzes the oxidation of coproporphyrinogen III to coproporphyrin III.</text>
</comment>
<feature type="domain" description="Amine oxidase" evidence="7">
    <location>
        <begin position="13"/>
        <end position="439"/>
    </location>
</feature>
<protein>
    <recommendedName>
        <fullName evidence="6">Coproporphyrinogen III oxidase</fullName>
        <ecNumber evidence="6">1.3.3.15</ecNumber>
    </recommendedName>
</protein>
<dbReference type="NCBIfam" id="TIGR00562">
    <property type="entry name" value="proto_IX_ox"/>
    <property type="match status" value="1"/>
</dbReference>
<dbReference type="SUPFAM" id="SSF51905">
    <property type="entry name" value="FAD/NAD(P)-binding domain"/>
    <property type="match status" value="1"/>
</dbReference>
<keyword evidence="6" id="KW-0963">Cytoplasm</keyword>
<keyword evidence="3 6" id="KW-0274">FAD</keyword>
<gene>
    <name evidence="8" type="ORF">RHAB15C_0000264</name>
</gene>
<keyword evidence="4 6" id="KW-0560">Oxidoreductase</keyword>
<evidence type="ECO:0000313" key="8">
    <source>
        <dbReference type="EMBL" id="QZA58391.1"/>
    </source>
</evidence>
<evidence type="ECO:0000256" key="1">
    <source>
        <dbReference type="ARBA" id="ARBA00001974"/>
    </source>
</evidence>
<dbReference type="InterPro" id="IPR004572">
    <property type="entry name" value="Protoporphyrinogen_oxidase"/>
</dbReference>
<dbReference type="Proteomes" id="UP000822862">
    <property type="component" value="Chromosome"/>
</dbReference>
<sequence length="453" mass="51991">MEKKKIIVLGAGISGLSAAWYLSQISLPLNILILEKSNRVGGLFHTDHTTGFHFEKGPRTFKINQCSTTLQLAEELGLLREIIWSETSSHNRYLWWNEELHRFPKNLISFLWSPLTKGFIKALITEWKRPTKQGDETVWEFVLRRFNYDVAQRLFDPMVVGIFGGDPRLISIRALFPKLKEWEEEYGSITKGFLKNWLQKKGASKRSPYLPNAPLSAIFSFREGVEQLTSTLLAKTPVSIYYQHEAQEIVQMEKEVVVKTNQGRFIADYVFCALPALQAGNLFIKDMPSLGKELMSLKSEGIIVLNFGYKERILPVEGFGYLIPHSTREDILGVVFDSSIFKQHNSYPQETRLTIKLKDLGQSEEEAIQTALLSIRKHLKISMQPDVVSFKKVLSAIPQYTVGHLERIESLYPKFQQKIPRCHLLGNYLIGVGVDHCIHHVKETVQDWHKNCF</sequence>
<dbReference type="EMBL" id="CP075585">
    <property type="protein sequence ID" value="QZA58391.1"/>
    <property type="molecule type" value="Genomic_DNA"/>
</dbReference>
<proteinExistence type="inferred from homology"/>
<accession>A0ABX8Z2W2</accession>
<dbReference type="EC" id="1.3.3.15" evidence="6"/>
<dbReference type="GO" id="GO:0004729">
    <property type="term" value="F:oxygen-dependent protoporphyrinogen oxidase activity"/>
    <property type="evidence" value="ECO:0007669"/>
    <property type="project" value="UniProtKB-EC"/>
</dbReference>
<dbReference type="Pfam" id="PF01593">
    <property type="entry name" value="Amino_oxidase"/>
    <property type="match status" value="1"/>
</dbReference>
<dbReference type="PANTHER" id="PTHR42923:SF3">
    <property type="entry name" value="PROTOPORPHYRINOGEN OXIDASE"/>
    <property type="match status" value="1"/>
</dbReference>
<dbReference type="InterPro" id="IPR002937">
    <property type="entry name" value="Amino_oxidase"/>
</dbReference>
<comment type="similarity">
    <text evidence="6">Belongs to the protoporphyrinogen/coproporphyrinogen oxidase family. Coproporphyrinogen III oxidase subfamily.</text>
</comment>
<dbReference type="InterPro" id="IPR050464">
    <property type="entry name" value="Zeta_carotene_desat/Oxidored"/>
</dbReference>
<evidence type="ECO:0000256" key="5">
    <source>
        <dbReference type="ARBA" id="ARBA00023133"/>
    </source>
</evidence>
<evidence type="ECO:0000256" key="3">
    <source>
        <dbReference type="ARBA" id="ARBA00022827"/>
    </source>
</evidence>
<keyword evidence="2 6" id="KW-0285">Flavoprotein</keyword>
<reference evidence="8 9" key="2">
    <citation type="submission" date="2021-05" db="EMBL/GenBank/DDBJ databases">
        <title>Ecology and evolution of chlamydial symbionts of arthropods.</title>
        <authorList>
            <person name="Halter T."/>
            <person name="Sixt B.S."/>
            <person name="Toenshoff E.R."/>
            <person name="Koestlbacher S."/>
            <person name="Schulz F."/>
            <person name="Kostanjsek R."/>
            <person name="Collingro A."/>
            <person name="Hendrickx F."/>
            <person name="Horn M."/>
        </authorList>
    </citation>
    <scope>NUCLEOTIDE SEQUENCE [LARGE SCALE GENOMIC DNA]</scope>
    <source>
        <strain evidence="8 9">15C</strain>
    </source>
</reference>
<organism evidence="8 9">
    <name type="scientific">Candidatus Rhabdochlamydia porcellionis</name>
    <dbReference type="NCBI Taxonomy" id="225148"/>
    <lineage>
        <taxon>Bacteria</taxon>
        <taxon>Pseudomonadati</taxon>
        <taxon>Chlamydiota</taxon>
        <taxon>Chlamydiia</taxon>
        <taxon>Parachlamydiales</taxon>
        <taxon>Candidatus Rhabdochlamydiaceae</taxon>
        <taxon>Candidatus Rhabdochlamydia</taxon>
    </lineage>
</organism>
<evidence type="ECO:0000256" key="6">
    <source>
        <dbReference type="RuleBase" id="RU364052"/>
    </source>
</evidence>
<dbReference type="SUPFAM" id="SSF54373">
    <property type="entry name" value="FAD-linked reductases, C-terminal domain"/>
    <property type="match status" value="1"/>
</dbReference>
<keyword evidence="5 6" id="KW-0350">Heme biosynthesis</keyword>
<reference evidence="8 9" key="1">
    <citation type="submission" date="2020-01" db="EMBL/GenBank/DDBJ databases">
        <authorList>
            <person name="Sixt B."/>
            <person name="Schulz F."/>
            <person name="Kostanjsek R."/>
            <person name="Koestlbacher S."/>
            <person name="Collingro A."/>
            <person name="Toenshoff E."/>
            <person name="Horn M."/>
        </authorList>
    </citation>
    <scope>NUCLEOTIDE SEQUENCE [LARGE SCALE GENOMIC DNA]</scope>
    <source>
        <strain evidence="8 9">15C</strain>
    </source>
</reference>
<name>A0ABX8Z2W2_9BACT</name>
<comment type="cofactor">
    <cofactor evidence="1 6">
        <name>FAD</name>
        <dbReference type="ChEBI" id="CHEBI:57692"/>
    </cofactor>
</comment>
<comment type="catalytic activity">
    <reaction evidence="6">
        <text>coproporphyrinogen III + 3 O2 = coproporphyrin III + 3 H2O2</text>
        <dbReference type="Rhea" id="RHEA:43436"/>
        <dbReference type="ChEBI" id="CHEBI:15379"/>
        <dbReference type="ChEBI" id="CHEBI:16240"/>
        <dbReference type="ChEBI" id="CHEBI:57309"/>
        <dbReference type="ChEBI" id="CHEBI:131725"/>
        <dbReference type="EC" id="1.3.3.15"/>
    </reaction>
</comment>
<evidence type="ECO:0000256" key="4">
    <source>
        <dbReference type="ARBA" id="ARBA00023002"/>
    </source>
</evidence>
<comment type="subcellular location">
    <subcellularLocation>
        <location evidence="6">Cytoplasm</location>
    </subcellularLocation>
</comment>
<keyword evidence="9" id="KW-1185">Reference proteome</keyword>
<dbReference type="PANTHER" id="PTHR42923">
    <property type="entry name" value="PROTOPORPHYRINOGEN OXIDASE"/>
    <property type="match status" value="1"/>
</dbReference>
<evidence type="ECO:0000259" key="7">
    <source>
        <dbReference type="Pfam" id="PF01593"/>
    </source>
</evidence>
<evidence type="ECO:0000313" key="9">
    <source>
        <dbReference type="Proteomes" id="UP000822862"/>
    </source>
</evidence>
<dbReference type="PRINTS" id="PR00419">
    <property type="entry name" value="ADXRDTASE"/>
</dbReference>
<evidence type="ECO:0000256" key="2">
    <source>
        <dbReference type="ARBA" id="ARBA00022630"/>
    </source>
</evidence>
<dbReference type="Gene3D" id="3.50.50.60">
    <property type="entry name" value="FAD/NAD(P)-binding domain"/>
    <property type="match status" value="1"/>
</dbReference>
<dbReference type="InterPro" id="IPR036188">
    <property type="entry name" value="FAD/NAD-bd_sf"/>
</dbReference>
<dbReference type="RefSeq" id="WP_194845483.1">
    <property type="nucleotide sequence ID" value="NZ_CP075585.1"/>
</dbReference>
<comment type="pathway">
    <text evidence="6">Porphyrin-containing compound metabolism; protoheme biosynthesis.</text>
</comment>